<evidence type="ECO:0000313" key="3">
    <source>
        <dbReference type="EMBL" id="MEL1254162.1"/>
    </source>
</evidence>
<evidence type="ECO:0000259" key="1">
    <source>
        <dbReference type="Pfam" id="PF03235"/>
    </source>
</evidence>
<sequence length="489" mass="57927">MVKIDVKSQKQENIDEELFLTVGTLSTSDFFETDVSVKLPDYQRPYVWNEEKLKHLLKDVKDHFFYNGDYNENAQHYYLGCLLLYQKSEEEFEIIDGQQRITSLLILDYTCNESKSYLAQNKWNLEYSSMLSAAVIKHNFKYLSENVSLEVKGKLKEIFSKLVFTVIKTNSEDEAFTFFDNQNSRGVSLSAVDFLKSYHLRELKGNEDLQRRFAKQWDSNNKGQFLTELFDFILWRSRSWKGKSLSFENKDAILKDFQKKTIKEQNNDIIRLYPNVCNTLASQLTYDSQLGVCIRPSILNLQSTASQYPFSIRQPIQKGVGFFLYTEKYFAVYNQLFVDKKNEAFIKVYNKLITQNSYYLKMFFKLASVVYYDKFKDQKLQEFALWMDYLLGSYRIYQRTIVTQTVIKILRDNAQNLLDVIEMSYRSEDVFEFLRSITDKNHYNADLTSDPVYGVRNNYKNANLSFYKKEENSELIAKKKWIYEYIGKK</sequence>
<dbReference type="RefSeq" id="WP_341692220.1">
    <property type="nucleotide sequence ID" value="NZ_JBBYHS010000009.1"/>
</dbReference>
<protein>
    <submittedName>
        <fullName evidence="3">DUF262 domain-containing protein</fullName>
    </submittedName>
</protein>
<dbReference type="Proteomes" id="UP001485226">
    <property type="component" value="Unassembled WGS sequence"/>
</dbReference>
<keyword evidence="4" id="KW-1185">Reference proteome</keyword>
<proteinExistence type="predicted"/>
<feature type="domain" description="GmrSD restriction endonucleases N-terminal" evidence="1">
    <location>
        <begin position="31"/>
        <end position="199"/>
    </location>
</feature>
<comment type="caution">
    <text evidence="3">The sequence shown here is derived from an EMBL/GenBank/DDBJ whole genome shotgun (WGS) entry which is preliminary data.</text>
</comment>
<evidence type="ECO:0000313" key="4">
    <source>
        <dbReference type="Proteomes" id="UP001485226"/>
    </source>
</evidence>
<dbReference type="PANTHER" id="PTHR35149">
    <property type="entry name" value="SLL5132 PROTEIN"/>
    <property type="match status" value="1"/>
</dbReference>
<dbReference type="PANTHER" id="PTHR35149:SF2">
    <property type="entry name" value="DUF262 DOMAIN-CONTAINING PROTEIN"/>
    <property type="match status" value="1"/>
</dbReference>
<dbReference type="InterPro" id="IPR004919">
    <property type="entry name" value="GmrSD_N"/>
</dbReference>
<accession>A0ABU9INZ1</accession>
<reference evidence="3 4" key="1">
    <citation type="submission" date="2024-04" db="EMBL/GenBank/DDBJ databases">
        <title>Flavobacterium sp. DGU38 16S ribosomal RNA gene Genome sequencing and assembly.</title>
        <authorList>
            <person name="Park S."/>
        </authorList>
    </citation>
    <scope>NUCLEOTIDE SEQUENCE [LARGE SCALE GENOMIC DNA]</scope>
    <source>
        <strain evidence="3 4">DGU38</strain>
    </source>
</reference>
<evidence type="ECO:0000259" key="2">
    <source>
        <dbReference type="Pfam" id="PF25202"/>
    </source>
</evidence>
<gene>
    <name evidence="3" type="ORF">AAEO57_10270</name>
</gene>
<dbReference type="InterPro" id="IPR057156">
    <property type="entry name" value="DUF7834"/>
</dbReference>
<name>A0ABU9INZ1_9FLAO</name>
<feature type="domain" description="DUF7834" evidence="2">
    <location>
        <begin position="210"/>
        <end position="443"/>
    </location>
</feature>
<dbReference type="Pfam" id="PF25202">
    <property type="entry name" value="DUF7834"/>
    <property type="match status" value="1"/>
</dbReference>
<dbReference type="EMBL" id="JBBYHS010000009">
    <property type="protein sequence ID" value="MEL1254162.1"/>
    <property type="molecule type" value="Genomic_DNA"/>
</dbReference>
<dbReference type="Pfam" id="PF03235">
    <property type="entry name" value="GmrSD_N"/>
    <property type="match status" value="1"/>
</dbReference>
<organism evidence="3 4">
    <name type="scientific">Flavobacterium calami</name>
    <dbReference type="NCBI Taxonomy" id="3139144"/>
    <lineage>
        <taxon>Bacteria</taxon>
        <taxon>Pseudomonadati</taxon>
        <taxon>Bacteroidota</taxon>
        <taxon>Flavobacteriia</taxon>
        <taxon>Flavobacteriales</taxon>
        <taxon>Flavobacteriaceae</taxon>
        <taxon>Flavobacterium</taxon>
    </lineage>
</organism>